<proteinExistence type="predicted"/>
<dbReference type="Proteomes" id="UP000056252">
    <property type="component" value="Chromosome"/>
</dbReference>
<evidence type="ECO:0000313" key="3">
    <source>
        <dbReference type="Proteomes" id="UP000056252"/>
    </source>
</evidence>
<gene>
    <name evidence="2" type="ORF">AS203_11970</name>
</gene>
<protein>
    <recommendedName>
        <fullName evidence="4">Beta-lactamase-inhibitor-like PepSY-like domain-containing protein</fullName>
    </recommendedName>
</protein>
<accession>A0A0S2KN54</accession>
<keyword evidence="3" id="KW-1185">Reference proteome</keyword>
<dbReference type="EMBL" id="CP013195">
    <property type="protein sequence ID" value="ALO49712.1"/>
    <property type="molecule type" value="Genomic_DNA"/>
</dbReference>
<evidence type="ECO:0008006" key="4">
    <source>
        <dbReference type="Google" id="ProtNLM"/>
    </source>
</evidence>
<sequence length="165" mass="18576">MKKLFTLAFALILSVTGSAKQEASVSGMTFGMDYTQAVQQIEAQFGKPAIATEQQLTYNDVQFMGIRFHQVNFKFGQNKSGNIVLNEARFTVLSKDKHSAQRFTQLIAKKMEADYPDLSMDIEDDGAPFYKGGSSPVDNSRLFTIYQFRQNGKYASVLRFGPIRF</sequence>
<reference evidence="3" key="1">
    <citation type="submission" date="2015-11" db="EMBL/GenBank/DDBJ databases">
        <authorList>
            <person name="Holder M.E."/>
            <person name="Ajami N.J."/>
            <person name="Petrosino J.F."/>
        </authorList>
    </citation>
    <scope>NUCLEOTIDE SEQUENCE [LARGE SCALE GENOMIC DNA]</scope>
    <source>
        <strain evidence="3">F0113</strain>
    </source>
</reference>
<feature type="signal peptide" evidence="1">
    <location>
        <begin position="1"/>
        <end position="19"/>
    </location>
</feature>
<evidence type="ECO:0000256" key="1">
    <source>
        <dbReference type="SAM" id="SignalP"/>
    </source>
</evidence>
<dbReference type="eggNOG" id="ENOG5030P7R">
    <property type="taxonomic scope" value="Bacteria"/>
</dbReference>
<dbReference type="AlphaFoldDB" id="A0A0S2KN54"/>
<name>A0A0S2KN54_9BACT</name>
<dbReference type="OrthoDB" id="1071709at2"/>
<organism evidence="2 3">
    <name type="scientific">Hoylesella enoeca</name>
    <dbReference type="NCBI Taxonomy" id="76123"/>
    <lineage>
        <taxon>Bacteria</taxon>
        <taxon>Pseudomonadati</taxon>
        <taxon>Bacteroidota</taxon>
        <taxon>Bacteroidia</taxon>
        <taxon>Bacteroidales</taxon>
        <taxon>Prevotellaceae</taxon>
        <taxon>Hoylesella</taxon>
    </lineage>
</organism>
<dbReference type="RefSeq" id="WP_025065337.1">
    <property type="nucleotide sequence ID" value="NZ_CP013195.1"/>
</dbReference>
<evidence type="ECO:0000313" key="2">
    <source>
        <dbReference type="EMBL" id="ALO49712.1"/>
    </source>
</evidence>
<feature type="chain" id="PRO_5006602066" description="Beta-lactamase-inhibitor-like PepSY-like domain-containing protein" evidence="1">
    <location>
        <begin position="20"/>
        <end position="165"/>
    </location>
</feature>
<dbReference type="KEGG" id="peo:AS203_11970"/>
<keyword evidence="1" id="KW-0732">Signal</keyword>